<dbReference type="EMBL" id="CP036339">
    <property type="protein sequence ID" value="QDT73446.1"/>
    <property type="molecule type" value="Genomic_DNA"/>
</dbReference>
<feature type="domain" description="Glycosyltransferase subfamily 4-like N-terminal" evidence="2">
    <location>
        <begin position="31"/>
        <end position="194"/>
    </location>
</feature>
<keyword evidence="4" id="KW-1185">Reference proteome</keyword>
<dbReference type="OrthoDB" id="9806653at2"/>
<dbReference type="InterPro" id="IPR028098">
    <property type="entry name" value="Glyco_trans_4-like_N"/>
</dbReference>
<dbReference type="Pfam" id="PF00534">
    <property type="entry name" value="Glycos_transf_1"/>
    <property type="match status" value="1"/>
</dbReference>
<dbReference type="GO" id="GO:0016757">
    <property type="term" value="F:glycosyltransferase activity"/>
    <property type="evidence" value="ECO:0007669"/>
    <property type="project" value="UniProtKB-KW"/>
</dbReference>
<dbReference type="PANTHER" id="PTHR12526:SF637">
    <property type="entry name" value="GLYCOSYLTRANSFERASE EPSF-RELATED"/>
    <property type="match status" value="1"/>
</dbReference>
<dbReference type="Gene3D" id="3.40.50.2000">
    <property type="entry name" value="Glycogen Phosphorylase B"/>
    <property type="match status" value="2"/>
</dbReference>
<evidence type="ECO:0000259" key="2">
    <source>
        <dbReference type="Pfam" id="PF13579"/>
    </source>
</evidence>
<dbReference type="KEGG" id="llh:I41_26350"/>
<accession>A0A517TYJ9</accession>
<keyword evidence="3" id="KW-0328">Glycosyltransferase</keyword>
<gene>
    <name evidence="3" type="primary">epsF_4</name>
    <name evidence="3" type="ORF">I41_26350</name>
</gene>
<reference evidence="3 4" key="1">
    <citation type="submission" date="2019-02" db="EMBL/GenBank/DDBJ databases">
        <title>Deep-cultivation of Planctomycetes and their phenomic and genomic characterization uncovers novel biology.</title>
        <authorList>
            <person name="Wiegand S."/>
            <person name="Jogler M."/>
            <person name="Boedeker C."/>
            <person name="Pinto D."/>
            <person name="Vollmers J."/>
            <person name="Rivas-Marin E."/>
            <person name="Kohn T."/>
            <person name="Peeters S.H."/>
            <person name="Heuer A."/>
            <person name="Rast P."/>
            <person name="Oberbeckmann S."/>
            <person name="Bunk B."/>
            <person name="Jeske O."/>
            <person name="Meyerdierks A."/>
            <person name="Storesund J.E."/>
            <person name="Kallscheuer N."/>
            <person name="Luecker S."/>
            <person name="Lage O.M."/>
            <person name="Pohl T."/>
            <person name="Merkel B.J."/>
            <person name="Hornburger P."/>
            <person name="Mueller R.-W."/>
            <person name="Bruemmer F."/>
            <person name="Labrenz M."/>
            <person name="Spormann A.M."/>
            <person name="Op den Camp H."/>
            <person name="Overmann J."/>
            <person name="Amann R."/>
            <person name="Jetten M.S.M."/>
            <person name="Mascher T."/>
            <person name="Medema M.H."/>
            <person name="Devos D.P."/>
            <person name="Kaster A.-K."/>
            <person name="Ovreas L."/>
            <person name="Rohde M."/>
            <person name="Galperin M.Y."/>
            <person name="Jogler C."/>
        </authorList>
    </citation>
    <scope>NUCLEOTIDE SEQUENCE [LARGE SCALE GENOMIC DNA]</scope>
    <source>
        <strain evidence="3 4">I41</strain>
    </source>
</reference>
<dbReference type="AlphaFoldDB" id="A0A517TYJ9"/>
<proteinExistence type="predicted"/>
<protein>
    <submittedName>
        <fullName evidence="3">Glycosyltransferase EpsF</fullName>
        <ecNumber evidence="3">2.4.-.-</ecNumber>
    </submittedName>
</protein>
<name>A0A517TYJ9_9BACT</name>
<dbReference type="RefSeq" id="WP_145433034.1">
    <property type="nucleotide sequence ID" value="NZ_CP036339.1"/>
</dbReference>
<dbReference type="CDD" id="cd03801">
    <property type="entry name" value="GT4_PimA-like"/>
    <property type="match status" value="1"/>
</dbReference>
<dbReference type="Pfam" id="PF13579">
    <property type="entry name" value="Glyco_trans_4_4"/>
    <property type="match status" value="1"/>
</dbReference>
<evidence type="ECO:0000259" key="1">
    <source>
        <dbReference type="Pfam" id="PF00534"/>
    </source>
</evidence>
<dbReference type="InterPro" id="IPR001296">
    <property type="entry name" value="Glyco_trans_1"/>
</dbReference>
<feature type="domain" description="Glycosyl transferase family 1" evidence="1">
    <location>
        <begin position="205"/>
        <end position="365"/>
    </location>
</feature>
<keyword evidence="3" id="KW-0808">Transferase</keyword>
<organism evidence="3 4">
    <name type="scientific">Lacipirellula limnantheis</name>
    <dbReference type="NCBI Taxonomy" id="2528024"/>
    <lineage>
        <taxon>Bacteria</taxon>
        <taxon>Pseudomonadati</taxon>
        <taxon>Planctomycetota</taxon>
        <taxon>Planctomycetia</taxon>
        <taxon>Pirellulales</taxon>
        <taxon>Lacipirellulaceae</taxon>
        <taxon>Lacipirellula</taxon>
    </lineage>
</organism>
<sequence>MSIALERPVVDRPPSSPRPLRVLLVTQASGGGVGRHFLDLAQELAAEGVDVTGIYAPRKLDTLFRTRLAAGNLPPMHQITMRRAIHPLDAADLWQLTQLTRRLGPFDLIHGHSSKGGALARLAASRLGIPSVYTSHAIVTLDPTLPAWQRQVYGRIERWLARRTGAVIAVSDDEAQHIGELGIDARKVHVVPNGVPAINFPAAAEARSRLGIAPDETVIGFVGRFSHQKAPEILLDAFAAAFSAMANVRLVMVGSGPLDAAVRAHADRLNLGSRALLLGDVVATDVMPAFDAFCLSSRYEAMPYVYLEALAAGLPIVSTRVGGATMCVKPDENGWLVPPENVAALSAALQSLVNDPALRARFAAASARLAADYSATQMVRQTLQVYDRVLSEHSDAARRPNFSRLE</sequence>
<dbReference type="EC" id="2.4.-.-" evidence="3"/>
<evidence type="ECO:0000313" key="3">
    <source>
        <dbReference type="EMBL" id="QDT73446.1"/>
    </source>
</evidence>
<dbReference type="Proteomes" id="UP000317909">
    <property type="component" value="Chromosome"/>
</dbReference>
<dbReference type="PANTHER" id="PTHR12526">
    <property type="entry name" value="GLYCOSYLTRANSFERASE"/>
    <property type="match status" value="1"/>
</dbReference>
<evidence type="ECO:0000313" key="4">
    <source>
        <dbReference type="Proteomes" id="UP000317909"/>
    </source>
</evidence>
<dbReference type="SUPFAM" id="SSF53756">
    <property type="entry name" value="UDP-Glycosyltransferase/glycogen phosphorylase"/>
    <property type="match status" value="1"/>
</dbReference>